<dbReference type="Pfam" id="PF19271">
    <property type="entry name" value="Nis1"/>
    <property type="match status" value="1"/>
</dbReference>
<protein>
    <recommendedName>
        <fullName evidence="4">Phosphatidylglycerol/phosphatidylinositol transfer protein</fullName>
    </recommendedName>
</protein>
<keyword evidence="1" id="KW-0732">Signal</keyword>
<name>A0A1Y2IWT2_TRAC3</name>
<evidence type="ECO:0000313" key="2">
    <source>
        <dbReference type="EMBL" id="OSD05619.1"/>
    </source>
</evidence>
<accession>A0A1Y2IWT2</accession>
<feature type="chain" id="PRO_5013345160" description="Phosphatidylglycerol/phosphatidylinositol transfer protein" evidence="1">
    <location>
        <begin position="20"/>
        <end position="147"/>
    </location>
</feature>
<keyword evidence="3" id="KW-1185">Reference proteome</keyword>
<gene>
    <name evidence="2" type="ORF">PYCCODRAFT_1432154</name>
</gene>
<dbReference type="OrthoDB" id="2841294at2759"/>
<sequence>MKFFAVLSIVASIASLAAAQMVVIQAPPPESTFAPGDKFVVDVDRPDTLTGSREVAVSIGLLSCSQQRQDPNATCDGIDSTQEIGTVLYSGPYTPQLRPHGSDLFQNFTVQVPEDFPAGAAVLAVAHYSLVGVSVRCGCVGGMCERS</sequence>
<evidence type="ECO:0000256" key="1">
    <source>
        <dbReference type="SAM" id="SignalP"/>
    </source>
</evidence>
<dbReference type="EMBL" id="KZ084092">
    <property type="protein sequence ID" value="OSD05619.1"/>
    <property type="molecule type" value="Genomic_DNA"/>
</dbReference>
<reference evidence="2 3" key="1">
    <citation type="journal article" date="2015" name="Biotechnol. Biofuels">
        <title>Enhanced degradation of softwood versus hardwood by the white-rot fungus Pycnoporus coccineus.</title>
        <authorList>
            <person name="Couturier M."/>
            <person name="Navarro D."/>
            <person name="Chevret D."/>
            <person name="Henrissat B."/>
            <person name="Piumi F."/>
            <person name="Ruiz-Duenas F.J."/>
            <person name="Martinez A.T."/>
            <person name="Grigoriev I.V."/>
            <person name="Riley R."/>
            <person name="Lipzen A."/>
            <person name="Berrin J.G."/>
            <person name="Master E.R."/>
            <person name="Rosso M.N."/>
        </authorList>
    </citation>
    <scope>NUCLEOTIDE SEQUENCE [LARGE SCALE GENOMIC DNA]</scope>
    <source>
        <strain evidence="2 3">BRFM310</strain>
    </source>
</reference>
<organism evidence="2 3">
    <name type="scientific">Trametes coccinea (strain BRFM310)</name>
    <name type="common">Pycnoporus coccineus</name>
    <dbReference type="NCBI Taxonomy" id="1353009"/>
    <lineage>
        <taxon>Eukaryota</taxon>
        <taxon>Fungi</taxon>
        <taxon>Dikarya</taxon>
        <taxon>Basidiomycota</taxon>
        <taxon>Agaricomycotina</taxon>
        <taxon>Agaricomycetes</taxon>
        <taxon>Polyporales</taxon>
        <taxon>Polyporaceae</taxon>
        <taxon>Trametes</taxon>
    </lineage>
</organism>
<feature type="signal peptide" evidence="1">
    <location>
        <begin position="1"/>
        <end position="19"/>
    </location>
</feature>
<dbReference type="AlphaFoldDB" id="A0A1Y2IWT2"/>
<dbReference type="InterPro" id="IPR045469">
    <property type="entry name" value="Nis1"/>
</dbReference>
<proteinExistence type="predicted"/>
<dbReference type="Proteomes" id="UP000193067">
    <property type="component" value="Unassembled WGS sequence"/>
</dbReference>
<evidence type="ECO:0000313" key="3">
    <source>
        <dbReference type="Proteomes" id="UP000193067"/>
    </source>
</evidence>
<evidence type="ECO:0008006" key="4">
    <source>
        <dbReference type="Google" id="ProtNLM"/>
    </source>
</evidence>